<proteinExistence type="predicted"/>
<dbReference type="EMBL" id="MK500315">
    <property type="protein sequence ID" value="QBK85314.1"/>
    <property type="molecule type" value="Genomic_DNA"/>
</dbReference>
<reference evidence="1" key="1">
    <citation type="journal article" date="2019" name="MBio">
        <title>Virus Genomes from Deep Sea Sediments Expand the Ocean Megavirome and Support Independent Origins of Viral Gigantism.</title>
        <authorList>
            <person name="Backstrom D."/>
            <person name="Yutin N."/>
            <person name="Jorgensen S.L."/>
            <person name="Dharamshi J."/>
            <person name="Homa F."/>
            <person name="Zaremba-Niedwiedzka K."/>
            <person name="Spang A."/>
            <person name="Wolf Y.I."/>
            <person name="Koonin E.V."/>
            <person name="Ettema T.J."/>
        </authorList>
    </citation>
    <scope>NUCLEOTIDE SEQUENCE</scope>
</reference>
<name>A0A481YS75_9VIRU</name>
<organism evidence="1">
    <name type="scientific">Iridovirus LCIVAC01</name>
    <dbReference type="NCBI Taxonomy" id="2506607"/>
    <lineage>
        <taxon>Viruses</taxon>
        <taxon>Varidnaviria</taxon>
        <taxon>Bamfordvirae</taxon>
        <taxon>Nucleocytoviricota</taxon>
        <taxon>Megaviricetes</taxon>
        <taxon>Pimascovirales</taxon>
        <taxon>Pimascovirales incertae sedis</taxon>
        <taxon>Iridoviridae</taxon>
    </lineage>
</organism>
<evidence type="ECO:0000313" key="1">
    <source>
        <dbReference type="EMBL" id="QBK85314.1"/>
    </source>
</evidence>
<gene>
    <name evidence="1" type="ORF">LCIVAC01_01230</name>
</gene>
<sequence>MGLIVDCAGENGHHIQVKIPSTSQEVCQVLLFSKTLIEEFTCKECLLEMQEWADNISGQELNVLRDDNRGFFGLVSPKNPEYPLVLAEGCKAK</sequence>
<accession>A0A481YS75</accession>
<protein>
    <submittedName>
        <fullName evidence="1">Uncharacterized protein</fullName>
    </submittedName>
</protein>